<dbReference type="AlphaFoldDB" id="A0A2K0JKQ3"/>
<evidence type="ECO:0000313" key="1">
    <source>
        <dbReference type="EMBL" id="PNO35835.1"/>
    </source>
</evidence>
<evidence type="ECO:0000313" key="2">
    <source>
        <dbReference type="Proteomes" id="UP000236163"/>
    </source>
</evidence>
<name>A0A2K0JKQ3_SALHO</name>
<dbReference type="Proteomes" id="UP000236163">
    <property type="component" value="Unassembled WGS sequence"/>
</dbReference>
<proteinExistence type="predicted"/>
<dbReference type="EMBL" id="JWSP02000004">
    <property type="protein sequence ID" value="PNO35835.1"/>
    <property type="molecule type" value="Genomic_DNA"/>
</dbReference>
<reference evidence="2" key="1">
    <citation type="submission" date="2017-12" db="EMBL/GenBank/DDBJ databases">
        <title>FDA dAtabase for Regulatory Grade micrObial Sequences (FDA-ARGOS): Supporting development and validation of Infectious Disease Dx tests.</title>
        <authorList>
            <person name="Sichtig H."/>
            <person name="Tallon L."/>
            <person name="Sadzewicz L."/>
            <person name="Sengamalay N."/>
            <person name="Nagaraj S."/>
            <person name="Vavikolanu K."/>
            <person name="Aluvathingal J."/>
            <person name="Nadendla S."/>
            <person name="Pirone D.C."/>
            <person name="Hoffman M."/>
            <person name="Muruvanda T."/>
            <person name="Allard M."/>
            <person name="Evans P."/>
        </authorList>
    </citation>
    <scope>NUCLEOTIDE SEQUENCE [LARGE SCALE GENOMIC DNA]</scope>
    <source>
        <strain evidence="2">FDAARGOS_55</strain>
    </source>
</reference>
<comment type="caution">
    <text evidence="1">The sequence shown here is derived from an EMBL/GenBank/DDBJ whole genome shotgun (WGS) entry which is preliminary data.</text>
</comment>
<organism evidence="1 2">
    <name type="scientific">Salmonella enterica subsp. houtenae serovar 50:g,z51:-</name>
    <dbReference type="NCBI Taxonomy" id="1173947"/>
    <lineage>
        <taxon>Bacteria</taxon>
        <taxon>Pseudomonadati</taxon>
        <taxon>Pseudomonadota</taxon>
        <taxon>Gammaproteobacteria</taxon>
        <taxon>Enterobacterales</taxon>
        <taxon>Enterobacteriaceae</taxon>
        <taxon>Salmonella</taxon>
    </lineage>
</organism>
<accession>A0A2K0JKQ3</accession>
<protein>
    <submittedName>
        <fullName evidence="1">Transcriptional regulator</fullName>
    </submittedName>
</protein>
<gene>
    <name evidence="1" type="ORF">RK55_019450</name>
</gene>
<sequence length="63" mass="7476">MQIANANKDFLKYKTNPFYKKFRKCYEIYNFSQSCCNHSNCLWNYAIHPANYLALLAKTNSEV</sequence>
<dbReference type="STRING" id="523831.SEHO0A_01630"/>